<dbReference type="GO" id="GO:0005886">
    <property type="term" value="C:plasma membrane"/>
    <property type="evidence" value="ECO:0007669"/>
    <property type="project" value="TreeGrafter"/>
</dbReference>
<dbReference type="EMBL" id="LAZR01045945">
    <property type="protein sequence ID" value="KKK97676.1"/>
    <property type="molecule type" value="Genomic_DNA"/>
</dbReference>
<keyword evidence="1" id="KW-0472">Membrane</keyword>
<name>A0A0F9CLZ5_9ZZZZ</name>
<sequence>MNEKKKGDSESYSFKRGARFATGQIADQAAYQTFTFLVFTFYFAVIKLDIILITIGFIIWAIWNSLNDPLLGYLSDRTHTRLGRRLPYIMIAIIPLGIIMFLLFTPPLPIGVANQSGNFAYFLIIIILFEFFYTMYALNATSLFPETFLSNEDRIKANNVRQVFLILGLFIAFILPGVFIDKYTLSSEKTVGEYQLFGIVVAIIIIVIGVIFIKVTPREKVEFKEDYKNAPRFFNSIKLCVKSKSFRWYIPAEVANWFVYGILPTLVPLYAKAVLGMEDAFMVSLLLASTFLSSAIFITILWKPVVRKLGNRKAWMVSMTTWILTLLPLMFLGENMVAIAMIVFFFIGLGLSGSLYIIDLIVSDIIDEDEVKTGTRREAGYYGVNAFFLRLAVIIVFLSIG</sequence>
<dbReference type="PANTHER" id="PTHR11328">
    <property type="entry name" value="MAJOR FACILITATOR SUPERFAMILY DOMAIN-CONTAINING PROTEIN"/>
    <property type="match status" value="1"/>
</dbReference>
<feature type="non-terminal residue" evidence="2">
    <location>
        <position position="401"/>
    </location>
</feature>
<evidence type="ECO:0000256" key="1">
    <source>
        <dbReference type="SAM" id="Phobius"/>
    </source>
</evidence>
<keyword evidence="1" id="KW-1133">Transmembrane helix</keyword>
<feature type="transmembrane region" description="Helical" evidence="1">
    <location>
        <begin position="314"/>
        <end position="331"/>
    </location>
</feature>
<feature type="transmembrane region" description="Helical" evidence="1">
    <location>
        <begin position="194"/>
        <end position="213"/>
    </location>
</feature>
<dbReference type="Gene3D" id="1.20.1250.20">
    <property type="entry name" value="MFS general substrate transporter like domains"/>
    <property type="match status" value="2"/>
</dbReference>
<reference evidence="2" key="1">
    <citation type="journal article" date="2015" name="Nature">
        <title>Complex archaea that bridge the gap between prokaryotes and eukaryotes.</title>
        <authorList>
            <person name="Spang A."/>
            <person name="Saw J.H."/>
            <person name="Jorgensen S.L."/>
            <person name="Zaremba-Niedzwiedzka K."/>
            <person name="Martijn J."/>
            <person name="Lind A.E."/>
            <person name="van Eijk R."/>
            <person name="Schleper C."/>
            <person name="Guy L."/>
            <person name="Ettema T.J."/>
        </authorList>
    </citation>
    <scope>NUCLEOTIDE SEQUENCE</scope>
</reference>
<feature type="transmembrane region" description="Helical" evidence="1">
    <location>
        <begin position="119"/>
        <end position="138"/>
    </location>
</feature>
<proteinExistence type="predicted"/>
<evidence type="ECO:0000313" key="2">
    <source>
        <dbReference type="EMBL" id="KKK97676.1"/>
    </source>
</evidence>
<comment type="caution">
    <text evidence="2">The sequence shown here is derived from an EMBL/GenBank/DDBJ whole genome shotgun (WGS) entry which is preliminary data.</text>
</comment>
<feature type="transmembrane region" description="Helical" evidence="1">
    <location>
        <begin position="379"/>
        <end position="400"/>
    </location>
</feature>
<gene>
    <name evidence="2" type="ORF">LCGC14_2650370</name>
</gene>
<feature type="transmembrane region" description="Helical" evidence="1">
    <location>
        <begin position="159"/>
        <end position="179"/>
    </location>
</feature>
<evidence type="ECO:0008006" key="3">
    <source>
        <dbReference type="Google" id="ProtNLM"/>
    </source>
</evidence>
<dbReference type="GO" id="GO:0015293">
    <property type="term" value="F:symporter activity"/>
    <property type="evidence" value="ECO:0007669"/>
    <property type="project" value="InterPro"/>
</dbReference>
<dbReference type="GO" id="GO:0008643">
    <property type="term" value="P:carbohydrate transport"/>
    <property type="evidence" value="ECO:0007669"/>
    <property type="project" value="InterPro"/>
</dbReference>
<dbReference type="AlphaFoldDB" id="A0A0F9CLZ5"/>
<organism evidence="2">
    <name type="scientific">marine sediment metagenome</name>
    <dbReference type="NCBI Taxonomy" id="412755"/>
    <lineage>
        <taxon>unclassified sequences</taxon>
        <taxon>metagenomes</taxon>
        <taxon>ecological metagenomes</taxon>
    </lineage>
</organism>
<feature type="transmembrane region" description="Helical" evidence="1">
    <location>
        <begin position="41"/>
        <end position="66"/>
    </location>
</feature>
<accession>A0A0F9CLZ5</accession>
<feature type="transmembrane region" description="Helical" evidence="1">
    <location>
        <begin position="281"/>
        <end position="302"/>
    </location>
</feature>
<dbReference type="InterPro" id="IPR039672">
    <property type="entry name" value="MFS_2"/>
</dbReference>
<protein>
    <recommendedName>
        <fullName evidence="3">Major facilitator superfamily (MFS) profile domain-containing protein</fullName>
    </recommendedName>
</protein>
<dbReference type="Pfam" id="PF13347">
    <property type="entry name" value="MFS_2"/>
    <property type="match status" value="1"/>
</dbReference>
<dbReference type="PANTHER" id="PTHR11328:SF24">
    <property type="entry name" value="MAJOR FACILITATOR SUPERFAMILY (MFS) PROFILE DOMAIN-CONTAINING PROTEIN"/>
    <property type="match status" value="1"/>
</dbReference>
<feature type="transmembrane region" description="Helical" evidence="1">
    <location>
        <begin position="337"/>
        <end position="358"/>
    </location>
</feature>
<keyword evidence="1" id="KW-0812">Transmembrane</keyword>
<dbReference type="InterPro" id="IPR036259">
    <property type="entry name" value="MFS_trans_sf"/>
</dbReference>
<feature type="transmembrane region" description="Helical" evidence="1">
    <location>
        <begin position="86"/>
        <end position="104"/>
    </location>
</feature>
<dbReference type="SUPFAM" id="SSF103473">
    <property type="entry name" value="MFS general substrate transporter"/>
    <property type="match status" value="1"/>
</dbReference>
<feature type="transmembrane region" description="Helical" evidence="1">
    <location>
        <begin position="254"/>
        <end position="275"/>
    </location>
</feature>